<keyword evidence="2" id="KW-1185">Reference proteome</keyword>
<protein>
    <submittedName>
        <fullName evidence="1">Uncharacterized protein</fullName>
    </submittedName>
</protein>
<proteinExistence type="predicted"/>
<evidence type="ECO:0000313" key="2">
    <source>
        <dbReference type="Proteomes" id="UP000824120"/>
    </source>
</evidence>
<reference evidence="1 2" key="1">
    <citation type="submission" date="2020-09" db="EMBL/GenBank/DDBJ databases">
        <title>De no assembly of potato wild relative species, Solanum commersonii.</title>
        <authorList>
            <person name="Cho K."/>
        </authorList>
    </citation>
    <scope>NUCLEOTIDE SEQUENCE [LARGE SCALE GENOMIC DNA]</scope>
    <source>
        <strain evidence="1">LZ3.2</strain>
        <tissue evidence="1">Leaf</tissue>
    </source>
</reference>
<gene>
    <name evidence="1" type="ORF">H5410_038820</name>
</gene>
<comment type="caution">
    <text evidence="1">The sequence shown here is derived from an EMBL/GenBank/DDBJ whole genome shotgun (WGS) entry which is preliminary data.</text>
</comment>
<evidence type="ECO:0000313" key="1">
    <source>
        <dbReference type="EMBL" id="KAG5597588.1"/>
    </source>
</evidence>
<dbReference type="AlphaFoldDB" id="A0A9J5YE96"/>
<sequence>MREFIIESDSMAYTVSKRILILVSGSSIRLFNNIDGVATFLESLSNIVYGNKVMIRVNSRSPTEYKPQGFVLSV</sequence>
<dbReference type="EMBL" id="JACXVP010000007">
    <property type="protein sequence ID" value="KAG5597588.1"/>
    <property type="molecule type" value="Genomic_DNA"/>
</dbReference>
<name>A0A9J5YE96_SOLCO</name>
<dbReference type="Proteomes" id="UP000824120">
    <property type="component" value="Chromosome 7"/>
</dbReference>
<organism evidence="1 2">
    <name type="scientific">Solanum commersonii</name>
    <name type="common">Commerson's wild potato</name>
    <name type="synonym">Commerson's nightshade</name>
    <dbReference type="NCBI Taxonomy" id="4109"/>
    <lineage>
        <taxon>Eukaryota</taxon>
        <taxon>Viridiplantae</taxon>
        <taxon>Streptophyta</taxon>
        <taxon>Embryophyta</taxon>
        <taxon>Tracheophyta</taxon>
        <taxon>Spermatophyta</taxon>
        <taxon>Magnoliopsida</taxon>
        <taxon>eudicotyledons</taxon>
        <taxon>Gunneridae</taxon>
        <taxon>Pentapetalae</taxon>
        <taxon>asterids</taxon>
        <taxon>lamiids</taxon>
        <taxon>Solanales</taxon>
        <taxon>Solanaceae</taxon>
        <taxon>Solanoideae</taxon>
        <taxon>Solaneae</taxon>
        <taxon>Solanum</taxon>
    </lineage>
</organism>
<accession>A0A9J5YE96</accession>